<feature type="transmembrane region" description="Helical" evidence="5">
    <location>
        <begin position="87"/>
        <end position="110"/>
    </location>
</feature>
<dbReference type="InterPro" id="IPR036890">
    <property type="entry name" value="HATPase_C_sf"/>
</dbReference>
<keyword evidence="3" id="KW-0902">Two-component regulatory system</keyword>
<evidence type="ECO:0000313" key="7">
    <source>
        <dbReference type="EMBL" id="MDI5961812.1"/>
    </source>
</evidence>
<evidence type="ECO:0000256" key="2">
    <source>
        <dbReference type="ARBA" id="ARBA00022777"/>
    </source>
</evidence>
<evidence type="ECO:0000259" key="6">
    <source>
        <dbReference type="PROSITE" id="PS50109"/>
    </source>
</evidence>
<dbReference type="GO" id="GO:0016301">
    <property type="term" value="F:kinase activity"/>
    <property type="evidence" value="ECO:0007669"/>
    <property type="project" value="UniProtKB-KW"/>
</dbReference>
<dbReference type="PANTHER" id="PTHR24421">
    <property type="entry name" value="NITRATE/NITRITE SENSOR PROTEIN NARX-RELATED"/>
    <property type="match status" value="1"/>
</dbReference>
<dbReference type="InterPro" id="IPR017205">
    <property type="entry name" value="Sig_transdc_His_kinase_ChrS"/>
</dbReference>
<dbReference type="InterPro" id="IPR005467">
    <property type="entry name" value="His_kinase_dom"/>
</dbReference>
<dbReference type="PANTHER" id="PTHR24421:SF62">
    <property type="entry name" value="SENSORY TRANSDUCTION HISTIDINE KINASE"/>
    <property type="match status" value="1"/>
</dbReference>
<evidence type="ECO:0000313" key="8">
    <source>
        <dbReference type="Proteomes" id="UP001156398"/>
    </source>
</evidence>
<keyword evidence="1" id="KW-0808">Transferase</keyword>
<feature type="transmembrane region" description="Helical" evidence="5">
    <location>
        <begin position="49"/>
        <end position="67"/>
    </location>
</feature>
<evidence type="ECO:0000256" key="1">
    <source>
        <dbReference type="ARBA" id="ARBA00022679"/>
    </source>
</evidence>
<dbReference type="CDD" id="cd16917">
    <property type="entry name" value="HATPase_UhpB-NarQ-NarX-like"/>
    <property type="match status" value="1"/>
</dbReference>
<dbReference type="SMART" id="SM00387">
    <property type="entry name" value="HATPase_c"/>
    <property type="match status" value="1"/>
</dbReference>
<sequence length="434" mass="46012">MASVSGERQLDRSERRLETLLGYLPYFALGVSAVLACTVPIATARSLRSTLLLSAGALGWLVLRSVMDHRALDRGRPWAAGAHFAVQIALICQLVLSTPVFGFFAFSGYVHAIRYLKGRRRMAGIAVTTLPTALSQIGGTLPVTPGLLGVYGVALCFNLVVVGVVITLGEVTERLSAQRKQANAALSQANERLAAMLAENAGLHAQLIGQAREAGVTDERQRMAREIHDTVAQGLAGIVTQLQAADQVREHGGTDLAHRRHLDNAARLARESLTDARRAVRALRPEPLEHAELPAAIGEVVDSWRELHNLPAQLTVTGTAVPLHPEVEVTLLRAAQEALNNAAKHAAATRVGLTLSYMEDVVTLDVRDDGAGFDPSALPDAAGRPAGENGGFGLTAMRQRVRRLAGTLEIESEPGGGTALSATVPAVAREAARG</sequence>
<keyword evidence="5" id="KW-1133">Transmembrane helix</keyword>
<dbReference type="EMBL" id="JAAGKO020000003">
    <property type="protein sequence ID" value="MDI5961812.1"/>
    <property type="molecule type" value="Genomic_DNA"/>
</dbReference>
<dbReference type="Proteomes" id="UP001156398">
    <property type="component" value="Unassembled WGS sequence"/>
</dbReference>
<name>A0ABT6VTK1_9ACTN</name>
<dbReference type="Gene3D" id="1.20.5.1930">
    <property type="match status" value="1"/>
</dbReference>
<organism evidence="7 8">
    <name type="scientific">Streptantibioticus silvisoli</name>
    <dbReference type="NCBI Taxonomy" id="2705255"/>
    <lineage>
        <taxon>Bacteria</taxon>
        <taxon>Bacillati</taxon>
        <taxon>Actinomycetota</taxon>
        <taxon>Actinomycetes</taxon>
        <taxon>Kitasatosporales</taxon>
        <taxon>Streptomycetaceae</taxon>
        <taxon>Streptantibioticus</taxon>
    </lineage>
</organism>
<keyword evidence="5" id="KW-0812">Transmembrane</keyword>
<dbReference type="Pfam" id="PF07730">
    <property type="entry name" value="HisKA_3"/>
    <property type="match status" value="1"/>
</dbReference>
<gene>
    <name evidence="7" type="ORF">POF43_003580</name>
</gene>
<keyword evidence="2 7" id="KW-0418">Kinase</keyword>
<dbReference type="Gene3D" id="3.30.565.10">
    <property type="entry name" value="Histidine kinase-like ATPase, C-terminal domain"/>
    <property type="match status" value="1"/>
</dbReference>
<feature type="transmembrane region" description="Helical" evidence="5">
    <location>
        <begin position="149"/>
        <end position="171"/>
    </location>
</feature>
<dbReference type="InterPro" id="IPR050482">
    <property type="entry name" value="Sensor_HK_TwoCompSys"/>
</dbReference>
<evidence type="ECO:0000256" key="5">
    <source>
        <dbReference type="SAM" id="Phobius"/>
    </source>
</evidence>
<dbReference type="InterPro" id="IPR003594">
    <property type="entry name" value="HATPase_dom"/>
</dbReference>
<dbReference type="PROSITE" id="PS50109">
    <property type="entry name" value="HIS_KIN"/>
    <property type="match status" value="1"/>
</dbReference>
<feature type="transmembrane region" description="Helical" evidence="5">
    <location>
        <begin position="20"/>
        <end position="42"/>
    </location>
</feature>
<comment type="caution">
    <text evidence="7">The sequence shown here is derived from an EMBL/GenBank/DDBJ whole genome shotgun (WGS) entry which is preliminary data.</text>
</comment>
<dbReference type="PIRSF" id="PIRSF037434">
    <property type="entry name" value="STHK_ChrS"/>
    <property type="match status" value="1"/>
</dbReference>
<reference evidence="7 8" key="1">
    <citation type="submission" date="2023-05" db="EMBL/GenBank/DDBJ databases">
        <title>Streptantibioticus silvisoli sp. nov., acidotolerant actinomycetes 1 from pine litter.</title>
        <authorList>
            <person name="Swiecimska M."/>
            <person name="Golinska P."/>
            <person name="Sangal V."/>
            <person name="Wachnowicz B."/>
            <person name="Goodfellow M."/>
        </authorList>
    </citation>
    <scope>NUCLEOTIDE SEQUENCE [LARGE SCALE GENOMIC DNA]</scope>
    <source>
        <strain evidence="7 8">SL54</strain>
    </source>
</reference>
<protein>
    <submittedName>
        <fullName evidence="7">Sensor histidine kinase</fullName>
    </submittedName>
</protein>
<dbReference type="SUPFAM" id="SSF55874">
    <property type="entry name" value="ATPase domain of HSP90 chaperone/DNA topoisomerase II/histidine kinase"/>
    <property type="match status" value="1"/>
</dbReference>
<evidence type="ECO:0000256" key="3">
    <source>
        <dbReference type="ARBA" id="ARBA00023012"/>
    </source>
</evidence>
<proteinExistence type="predicted"/>
<feature type="domain" description="Histidine kinase" evidence="6">
    <location>
        <begin position="331"/>
        <end position="428"/>
    </location>
</feature>
<evidence type="ECO:0000256" key="4">
    <source>
        <dbReference type="SAM" id="Coils"/>
    </source>
</evidence>
<feature type="coiled-coil region" evidence="4">
    <location>
        <begin position="172"/>
        <end position="206"/>
    </location>
</feature>
<dbReference type="Pfam" id="PF02518">
    <property type="entry name" value="HATPase_c"/>
    <property type="match status" value="1"/>
</dbReference>
<dbReference type="InterPro" id="IPR011712">
    <property type="entry name" value="Sig_transdc_His_kin_sub3_dim/P"/>
</dbReference>
<accession>A0ABT6VTK1</accession>
<keyword evidence="8" id="KW-1185">Reference proteome</keyword>
<keyword evidence="5" id="KW-0472">Membrane</keyword>
<keyword evidence="4" id="KW-0175">Coiled coil</keyword>